<sequence length="196" mass="20439">MTTQLDPFETRLLSELRQEVVASTASAPRRTRRSLAVAAGVAATALVGALLVPGLGSTPAYSVQEGNAGEIEVEIHRPEDAAGLERALAEHGITANVTYLPGRSTCADGRYQPVDRRVDLRLSIGQELVRVTLPPGSVGDGETFVMAWSVDALTSADLDEMPTEDRVTNLGGFASSVVADVTTGPIAACEVIPAVG</sequence>
<keyword evidence="1" id="KW-0812">Transmembrane</keyword>
<dbReference type="AlphaFoldDB" id="A0A4Q2T330"/>
<proteinExistence type="predicted"/>
<accession>A0A4Q2T330</accession>
<gene>
    <name evidence="2" type="ORF">EUA94_06620</name>
</gene>
<dbReference type="Proteomes" id="UP000291101">
    <property type="component" value="Unassembled WGS sequence"/>
</dbReference>
<dbReference type="OrthoDB" id="3785199at2"/>
<name>A0A4Q2T330_9ACTN</name>
<comment type="caution">
    <text evidence="2">The sequence shown here is derived from an EMBL/GenBank/DDBJ whole genome shotgun (WGS) entry which is preliminary data.</text>
</comment>
<keyword evidence="1" id="KW-1133">Transmembrane helix</keyword>
<organism evidence="2 3">
    <name type="scientific">Nocardioides zhouii</name>
    <dbReference type="NCBI Taxonomy" id="1168729"/>
    <lineage>
        <taxon>Bacteria</taxon>
        <taxon>Bacillati</taxon>
        <taxon>Actinomycetota</taxon>
        <taxon>Actinomycetes</taxon>
        <taxon>Propionibacteriales</taxon>
        <taxon>Nocardioidaceae</taxon>
        <taxon>Nocardioides</taxon>
    </lineage>
</organism>
<keyword evidence="3" id="KW-1185">Reference proteome</keyword>
<evidence type="ECO:0000256" key="1">
    <source>
        <dbReference type="SAM" id="Phobius"/>
    </source>
</evidence>
<feature type="transmembrane region" description="Helical" evidence="1">
    <location>
        <begin position="35"/>
        <end position="55"/>
    </location>
</feature>
<evidence type="ECO:0000313" key="3">
    <source>
        <dbReference type="Proteomes" id="UP000291101"/>
    </source>
</evidence>
<keyword evidence="1" id="KW-0472">Membrane</keyword>
<dbReference type="EMBL" id="SDWV01000005">
    <property type="protein sequence ID" value="RYC12902.1"/>
    <property type="molecule type" value="Genomic_DNA"/>
</dbReference>
<evidence type="ECO:0000313" key="2">
    <source>
        <dbReference type="EMBL" id="RYC12902.1"/>
    </source>
</evidence>
<reference evidence="2 3" key="1">
    <citation type="submission" date="2019-01" db="EMBL/GenBank/DDBJ databases">
        <title>Novel species of Nocardioides.</title>
        <authorList>
            <person name="Liu Q."/>
            <person name="X Y.-H."/>
        </authorList>
    </citation>
    <scope>NUCLEOTIDE SEQUENCE [LARGE SCALE GENOMIC DNA]</scope>
    <source>
        <strain evidence="2 3">HLT2-9</strain>
    </source>
</reference>
<dbReference type="RefSeq" id="WP_129425917.1">
    <property type="nucleotide sequence ID" value="NZ_SDWV01000005.1"/>
</dbReference>
<protein>
    <submittedName>
        <fullName evidence="2">Uncharacterized protein</fullName>
    </submittedName>
</protein>